<dbReference type="RefSeq" id="XP_013897540.1">
    <property type="nucleotide sequence ID" value="XM_014042086.1"/>
</dbReference>
<dbReference type="EMBL" id="KK102156">
    <property type="protein sequence ID" value="KIY98520.1"/>
    <property type="molecule type" value="Genomic_DNA"/>
</dbReference>
<dbReference type="STRING" id="145388.A0A0D2MW27"/>
<feature type="domain" description="PhoD-like phosphatase" evidence="2">
    <location>
        <begin position="11"/>
        <end position="82"/>
    </location>
</feature>
<accession>A0A0D2MW27</accession>
<feature type="signal peptide" evidence="1">
    <location>
        <begin position="1"/>
        <end position="20"/>
    </location>
</feature>
<organism evidence="3 4">
    <name type="scientific">Monoraphidium neglectum</name>
    <dbReference type="NCBI Taxonomy" id="145388"/>
    <lineage>
        <taxon>Eukaryota</taxon>
        <taxon>Viridiplantae</taxon>
        <taxon>Chlorophyta</taxon>
        <taxon>core chlorophytes</taxon>
        <taxon>Chlorophyceae</taxon>
        <taxon>CS clade</taxon>
        <taxon>Sphaeropleales</taxon>
        <taxon>Selenastraceae</taxon>
        <taxon>Monoraphidium</taxon>
    </lineage>
</organism>
<dbReference type="PANTHER" id="PTHR46689">
    <property type="entry name" value="MEMBRANE PROTEIN, PUTATIVE-RELATED"/>
    <property type="match status" value="1"/>
</dbReference>
<dbReference type="AlphaFoldDB" id="A0A0D2MW27"/>
<feature type="chain" id="PRO_5002259157" description="PhoD-like phosphatase domain-containing protein" evidence="1">
    <location>
        <begin position="21"/>
        <end position="115"/>
    </location>
</feature>
<name>A0A0D2MW27_9CHLO</name>
<protein>
    <recommendedName>
        <fullName evidence="2">PhoD-like phosphatase domain-containing protein</fullName>
    </recommendedName>
</protein>
<dbReference type="Pfam" id="PF19050">
    <property type="entry name" value="PhoD_2"/>
    <property type="match status" value="1"/>
</dbReference>
<dbReference type="GeneID" id="25742315"/>
<dbReference type="Proteomes" id="UP000054498">
    <property type="component" value="Unassembled WGS sequence"/>
</dbReference>
<evidence type="ECO:0000313" key="3">
    <source>
        <dbReference type="EMBL" id="KIY98520.1"/>
    </source>
</evidence>
<dbReference type="GO" id="GO:0016020">
    <property type="term" value="C:membrane"/>
    <property type="evidence" value="ECO:0007669"/>
    <property type="project" value="TreeGrafter"/>
</dbReference>
<sequence>MAAFSRCCNVVLLGTRVALALPDCRSQRTESQVLALDTHMNLIVKVDELPDSVTHLVVGTTVPVVYPHLLGGDAVLSCLAKLNKVPFFHRLFKSTGVHKAVFNEVEEPELLDDLK</sequence>
<proteinExistence type="predicted"/>
<dbReference type="InterPro" id="IPR043904">
    <property type="entry name" value="PhoD_2-like"/>
</dbReference>
<reference evidence="3 4" key="1">
    <citation type="journal article" date="2013" name="BMC Genomics">
        <title>Reconstruction of the lipid metabolism for the microalga Monoraphidium neglectum from its genome sequence reveals characteristics suitable for biofuel production.</title>
        <authorList>
            <person name="Bogen C."/>
            <person name="Al-Dilaimi A."/>
            <person name="Albersmeier A."/>
            <person name="Wichmann J."/>
            <person name="Grundmann M."/>
            <person name="Rupp O."/>
            <person name="Lauersen K.J."/>
            <person name="Blifernez-Klassen O."/>
            <person name="Kalinowski J."/>
            <person name="Goesmann A."/>
            <person name="Mussgnug J.H."/>
            <person name="Kruse O."/>
        </authorList>
    </citation>
    <scope>NUCLEOTIDE SEQUENCE [LARGE SCALE GENOMIC DNA]</scope>
    <source>
        <strain evidence="3 4">SAG 48.87</strain>
    </source>
</reference>
<evidence type="ECO:0000313" key="4">
    <source>
        <dbReference type="Proteomes" id="UP000054498"/>
    </source>
</evidence>
<keyword evidence="1" id="KW-0732">Signal</keyword>
<keyword evidence="4" id="KW-1185">Reference proteome</keyword>
<gene>
    <name evidence="3" type="ORF">MNEG_9440</name>
</gene>
<evidence type="ECO:0000259" key="2">
    <source>
        <dbReference type="Pfam" id="PF19050"/>
    </source>
</evidence>
<dbReference type="OrthoDB" id="9999821at2759"/>
<dbReference type="PANTHER" id="PTHR46689:SF1">
    <property type="entry name" value="PHOD-LIKE PHOSPHATASE DOMAIN-CONTAINING PROTEIN"/>
    <property type="match status" value="1"/>
</dbReference>
<dbReference type="KEGG" id="mng:MNEG_9440"/>
<evidence type="ECO:0000256" key="1">
    <source>
        <dbReference type="SAM" id="SignalP"/>
    </source>
</evidence>